<dbReference type="Proteomes" id="UP000614424">
    <property type="component" value="Unassembled WGS sequence"/>
</dbReference>
<organism evidence="3 4">
    <name type="scientific">Candidatus Desulfobia pelagia</name>
    <dbReference type="NCBI Taxonomy" id="2841692"/>
    <lineage>
        <taxon>Bacteria</taxon>
        <taxon>Pseudomonadati</taxon>
        <taxon>Thermodesulfobacteriota</taxon>
        <taxon>Desulfobulbia</taxon>
        <taxon>Desulfobulbales</taxon>
        <taxon>Desulfobulbaceae</taxon>
        <taxon>Candidatus Desulfobia</taxon>
    </lineage>
</organism>
<proteinExistence type="predicted"/>
<reference evidence="3 4" key="1">
    <citation type="submission" date="2020-08" db="EMBL/GenBank/DDBJ databases">
        <title>Bridging the membrane lipid divide: bacteria of the FCB group superphylum have the potential to synthesize archaeal ether lipids.</title>
        <authorList>
            <person name="Villanueva L."/>
            <person name="Von Meijenfeldt F.A.B."/>
            <person name="Westbye A.B."/>
            <person name="Yadav S."/>
            <person name="Hopmans E.C."/>
            <person name="Dutilh B.E."/>
            <person name="Sinninghe Damste J.S."/>
        </authorList>
    </citation>
    <scope>NUCLEOTIDE SEQUENCE [LARGE SCALE GENOMIC DNA]</scope>
    <source>
        <strain evidence="3">NIOZ-UU47</strain>
    </source>
</reference>
<comment type="caution">
    <text evidence="3">The sequence shown here is derived from an EMBL/GenBank/DDBJ whole genome shotgun (WGS) entry which is preliminary data.</text>
</comment>
<dbReference type="EMBL" id="JACNJZ010000020">
    <property type="protein sequence ID" value="MBC8316316.1"/>
    <property type="molecule type" value="Genomic_DNA"/>
</dbReference>
<evidence type="ECO:0000313" key="4">
    <source>
        <dbReference type="Proteomes" id="UP000614424"/>
    </source>
</evidence>
<dbReference type="SUPFAM" id="SSF56349">
    <property type="entry name" value="DNA breaking-rejoining enzymes"/>
    <property type="match status" value="1"/>
</dbReference>
<protein>
    <submittedName>
        <fullName evidence="3">Tyrosine-type recombinase/integrase</fullName>
    </submittedName>
</protein>
<dbReference type="Gene3D" id="1.10.443.10">
    <property type="entry name" value="Intergrase catalytic core"/>
    <property type="match status" value="1"/>
</dbReference>
<dbReference type="InterPro" id="IPR011010">
    <property type="entry name" value="DNA_brk_join_enz"/>
</dbReference>
<accession>A0A8J6N9D5</accession>
<dbReference type="PROSITE" id="PS51898">
    <property type="entry name" value="TYR_RECOMBINASE"/>
    <property type="match status" value="1"/>
</dbReference>
<keyword evidence="1" id="KW-0233">DNA recombination</keyword>
<evidence type="ECO:0000256" key="1">
    <source>
        <dbReference type="ARBA" id="ARBA00023172"/>
    </source>
</evidence>
<dbReference type="AlphaFoldDB" id="A0A8J6N9D5"/>
<name>A0A8J6N9D5_9BACT</name>
<dbReference type="InterPro" id="IPR013762">
    <property type="entry name" value="Integrase-like_cat_sf"/>
</dbReference>
<evidence type="ECO:0000259" key="2">
    <source>
        <dbReference type="PROSITE" id="PS51898"/>
    </source>
</evidence>
<dbReference type="GO" id="GO:0003677">
    <property type="term" value="F:DNA binding"/>
    <property type="evidence" value="ECO:0007669"/>
    <property type="project" value="InterPro"/>
</dbReference>
<gene>
    <name evidence="3" type="ORF">H8E41_00295</name>
</gene>
<dbReference type="GO" id="GO:0006310">
    <property type="term" value="P:DNA recombination"/>
    <property type="evidence" value="ECO:0007669"/>
    <property type="project" value="UniProtKB-KW"/>
</dbReference>
<sequence length="56" mass="6158">MLESGVDLVELQKILGHVSILTTSRYTHLTTVTRNNARQAVNSLADTFDISWGGVK</sequence>
<dbReference type="InterPro" id="IPR002104">
    <property type="entry name" value="Integrase_catalytic"/>
</dbReference>
<dbReference type="Pfam" id="PF00589">
    <property type="entry name" value="Phage_integrase"/>
    <property type="match status" value="1"/>
</dbReference>
<dbReference type="GO" id="GO:0015074">
    <property type="term" value="P:DNA integration"/>
    <property type="evidence" value="ECO:0007669"/>
    <property type="project" value="InterPro"/>
</dbReference>
<evidence type="ECO:0000313" key="3">
    <source>
        <dbReference type="EMBL" id="MBC8316316.1"/>
    </source>
</evidence>
<feature type="domain" description="Tyr recombinase" evidence="2">
    <location>
        <begin position="1"/>
        <end position="42"/>
    </location>
</feature>